<dbReference type="eggNOG" id="COG0173">
    <property type="taxonomic scope" value="Bacteria"/>
</dbReference>
<dbReference type="SUPFAM" id="SSF55261">
    <property type="entry name" value="GAD domain-like"/>
    <property type="match status" value="1"/>
</dbReference>
<dbReference type="PANTHER" id="PTHR22594">
    <property type="entry name" value="ASPARTYL/LYSYL-TRNA SYNTHETASE"/>
    <property type="match status" value="1"/>
</dbReference>
<dbReference type="RefSeq" id="WP_012934486.1">
    <property type="nucleotide sequence ID" value="NC_013739.1"/>
</dbReference>
<evidence type="ECO:0000256" key="3">
    <source>
        <dbReference type="ARBA" id="ARBA00022741"/>
    </source>
</evidence>
<evidence type="ECO:0000256" key="7">
    <source>
        <dbReference type="HAMAP-Rule" id="MF_00044"/>
    </source>
</evidence>
<keyword evidence="7" id="KW-0963">Cytoplasm</keyword>
<keyword evidence="3 7" id="KW-0547">Nucleotide-binding</keyword>
<evidence type="ECO:0000256" key="5">
    <source>
        <dbReference type="ARBA" id="ARBA00022917"/>
    </source>
</evidence>
<dbReference type="InterPro" id="IPR004364">
    <property type="entry name" value="Aa-tRNA-synt_II"/>
</dbReference>
<comment type="subunit">
    <text evidence="7">Homodimer.</text>
</comment>
<keyword evidence="10" id="KW-1185">Reference proteome</keyword>
<dbReference type="InterPro" id="IPR006195">
    <property type="entry name" value="aa-tRNA-synth_II"/>
</dbReference>
<feature type="site" description="Important for tRNA non-discrimination" evidence="7">
    <location>
        <position position="90"/>
    </location>
</feature>
<dbReference type="EMBL" id="CP001854">
    <property type="protein sequence ID" value="ADB51435.1"/>
    <property type="molecule type" value="Genomic_DNA"/>
</dbReference>
<feature type="domain" description="Aminoacyl-transfer RNA synthetases class-II family profile" evidence="8">
    <location>
        <begin position="149"/>
        <end position="557"/>
    </location>
</feature>
<dbReference type="Pfam" id="PF00152">
    <property type="entry name" value="tRNA-synt_2"/>
    <property type="match status" value="1"/>
</dbReference>
<dbReference type="PANTHER" id="PTHR22594:SF5">
    <property type="entry name" value="ASPARTATE--TRNA LIGASE, MITOCHONDRIAL"/>
    <property type="match status" value="1"/>
</dbReference>
<comment type="similarity">
    <text evidence="1 7">Belongs to the class-II aminoacyl-tRNA synthetase family. Type 1 subfamily.</text>
</comment>
<dbReference type="Pfam" id="PF01336">
    <property type="entry name" value="tRNA_anti-codon"/>
    <property type="match status" value="1"/>
</dbReference>
<dbReference type="Gene3D" id="3.30.1360.30">
    <property type="entry name" value="GAD-like domain"/>
    <property type="match status" value="1"/>
</dbReference>
<gene>
    <name evidence="7" type="primary">aspS</name>
    <name evidence="9" type="ordered locus">Cwoe_3016</name>
</gene>
<dbReference type="InterPro" id="IPR004115">
    <property type="entry name" value="GAD-like_sf"/>
</dbReference>
<feature type="binding site" evidence="7">
    <location>
        <position position="454"/>
    </location>
    <ligand>
        <name>L-aspartate</name>
        <dbReference type="ChEBI" id="CHEBI:29991"/>
    </ligand>
</feature>
<evidence type="ECO:0000256" key="6">
    <source>
        <dbReference type="ARBA" id="ARBA00023146"/>
    </source>
</evidence>
<feature type="binding site" evidence="7">
    <location>
        <position position="182"/>
    </location>
    <ligand>
        <name>L-aspartate</name>
        <dbReference type="ChEBI" id="CHEBI:29991"/>
    </ligand>
</feature>
<dbReference type="InterPro" id="IPR002312">
    <property type="entry name" value="Asp/Asn-tRNA-synth_IIb"/>
</dbReference>
<dbReference type="InterPro" id="IPR004524">
    <property type="entry name" value="Asp-tRNA-ligase_1"/>
</dbReference>
<dbReference type="InterPro" id="IPR047090">
    <property type="entry name" value="AspRS_core"/>
</dbReference>
<feature type="binding site" evidence="7">
    <location>
        <position position="491"/>
    </location>
    <ligand>
        <name>L-aspartate</name>
        <dbReference type="ChEBI" id="CHEBI:29991"/>
    </ligand>
</feature>
<accession>D3FCS3</accession>
<dbReference type="GO" id="GO:0050560">
    <property type="term" value="F:aspartate-tRNA(Asn) ligase activity"/>
    <property type="evidence" value="ECO:0007669"/>
    <property type="project" value="UniProtKB-EC"/>
</dbReference>
<feature type="binding site" evidence="7">
    <location>
        <position position="484"/>
    </location>
    <ligand>
        <name>ATP</name>
        <dbReference type="ChEBI" id="CHEBI:30616"/>
    </ligand>
</feature>
<feature type="region of interest" description="Aspartate" evidence="7">
    <location>
        <begin position="206"/>
        <end position="209"/>
    </location>
</feature>
<reference evidence="9 10" key="1">
    <citation type="journal article" date="2010" name="Stand. Genomic Sci.">
        <title>Complete genome sequence of Conexibacter woesei type strain (ID131577).</title>
        <authorList>
            <person name="Pukall R."/>
            <person name="Lapidus A."/>
            <person name="Glavina Del Rio T."/>
            <person name="Copeland A."/>
            <person name="Tice H."/>
            <person name="Cheng J.-F."/>
            <person name="Lucas S."/>
            <person name="Chen F."/>
            <person name="Nolan M."/>
            <person name="Bruce D."/>
            <person name="Goodwin L."/>
            <person name="Pitluck S."/>
            <person name="Mavromatis K."/>
            <person name="Ivanova N."/>
            <person name="Ovchinnikova G."/>
            <person name="Pati A."/>
            <person name="Chen A."/>
            <person name="Palaniappan K."/>
            <person name="Land M."/>
            <person name="Hauser L."/>
            <person name="Chang Y.-J."/>
            <person name="Jeffries C.D."/>
            <person name="Chain P."/>
            <person name="Meincke L."/>
            <person name="Sims D."/>
            <person name="Brettin T."/>
            <person name="Detter J.C."/>
            <person name="Rohde M."/>
            <person name="Goeker M."/>
            <person name="Bristow J."/>
            <person name="Eisen J.A."/>
            <person name="Markowitz V."/>
            <person name="Kyrpides N.C."/>
            <person name="Klenk H.-P."/>
            <person name="Hugenholtz P."/>
        </authorList>
    </citation>
    <scope>NUCLEOTIDE SEQUENCE [LARGE SCALE GENOMIC DNA]</scope>
    <source>
        <strain evidence="10">DSM 14684 / CIP 108061 / JCM 11494 / NBRC 100937 / ID131577</strain>
    </source>
</reference>
<dbReference type="InterPro" id="IPR004365">
    <property type="entry name" value="NA-bd_OB_tRNA"/>
</dbReference>
<evidence type="ECO:0000313" key="10">
    <source>
        <dbReference type="Proteomes" id="UP000008229"/>
    </source>
</evidence>
<dbReference type="NCBIfam" id="NF001750">
    <property type="entry name" value="PRK00476.1"/>
    <property type="match status" value="1"/>
</dbReference>
<dbReference type="EC" id="6.1.1.23" evidence="7"/>
<dbReference type="GO" id="GO:0006422">
    <property type="term" value="P:aspartyl-tRNA aminoacylation"/>
    <property type="evidence" value="ECO:0007669"/>
    <property type="project" value="UniProtKB-UniRule"/>
</dbReference>
<dbReference type="InterPro" id="IPR047089">
    <property type="entry name" value="Asp-tRNA-ligase_1_N"/>
</dbReference>
<dbReference type="Proteomes" id="UP000008229">
    <property type="component" value="Chromosome"/>
</dbReference>
<dbReference type="InterPro" id="IPR012340">
    <property type="entry name" value="NA-bd_OB-fold"/>
</dbReference>
<evidence type="ECO:0000313" key="9">
    <source>
        <dbReference type="EMBL" id="ADB51435.1"/>
    </source>
</evidence>
<keyword evidence="6 7" id="KW-0030">Aminoacyl-tRNA synthetase</keyword>
<evidence type="ECO:0000256" key="4">
    <source>
        <dbReference type="ARBA" id="ARBA00022840"/>
    </source>
</evidence>
<comment type="subcellular location">
    <subcellularLocation>
        <location evidence="7">Cytoplasm</location>
    </subcellularLocation>
</comment>
<reference evidence="10" key="2">
    <citation type="submission" date="2010-01" db="EMBL/GenBank/DDBJ databases">
        <title>The complete genome of Conexibacter woesei DSM 14684.</title>
        <authorList>
            <consortium name="US DOE Joint Genome Institute (JGI-PGF)"/>
            <person name="Lucas S."/>
            <person name="Copeland A."/>
            <person name="Lapidus A."/>
            <person name="Glavina del Rio T."/>
            <person name="Dalin E."/>
            <person name="Tice H."/>
            <person name="Bruce D."/>
            <person name="Goodwin L."/>
            <person name="Pitluck S."/>
            <person name="Kyrpides N."/>
            <person name="Mavromatis K."/>
            <person name="Ivanova N."/>
            <person name="Mikhailova N."/>
            <person name="Chertkov O."/>
            <person name="Brettin T."/>
            <person name="Detter J.C."/>
            <person name="Han C."/>
            <person name="Larimer F."/>
            <person name="Land M."/>
            <person name="Hauser L."/>
            <person name="Markowitz V."/>
            <person name="Cheng J.-F."/>
            <person name="Hugenholtz P."/>
            <person name="Woyke T."/>
            <person name="Wu D."/>
            <person name="Pukall R."/>
            <person name="Steenblock K."/>
            <person name="Schneider S."/>
            <person name="Klenk H.-P."/>
            <person name="Eisen J.A."/>
        </authorList>
    </citation>
    <scope>NUCLEOTIDE SEQUENCE [LARGE SCALE GENOMIC DNA]</scope>
    <source>
        <strain evidence="10">DSM 14684 / CIP 108061 / JCM 11494 / NBRC 100937 / ID131577</strain>
    </source>
</reference>
<keyword evidence="4 7" id="KW-0067">ATP-binding</keyword>
<feature type="site" description="Important for tRNA non-discrimination" evidence="7">
    <location>
        <position position="38"/>
    </location>
</feature>
<dbReference type="SUPFAM" id="SSF55681">
    <property type="entry name" value="Class II aaRS and biotin synthetases"/>
    <property type="match status" value="1"/>
</dbReference>
<dbReference type="GO" id="GO:0004815">
    <property type="term" value="F:aspartate-tRNA ligase activity"/>
    <property type="evidence" value="ECO:0007669"/>
    <property type="project" value="UniProtKB-UniRule"/>
</dbReference>
<feature type="binding site" evidence="7">
    <location>
        <begin position="536"/>
        <end position="539"/>
    </location>
    <ligand>
        <name>ATP</name>
        <dbReference type="ChEBI" id="CHEBI:30616"/>
    </ligand>
</feature>
<dbReference type="CDD" id="cd04317">
    <property type="entry name" value="EcAspRS_like_N"/>
    <property type="match status" value="1"/>
</dbReference>
<keyword evidence="2 7" id="KW-0436">Ligase</keyword>
<comment type="catalytic activity">
    <reaction evidence="7">
        <text>tRNA(Asx) + L-aspartate + ATP = L-aspartyl-tRNA(Asx) + AMP + diphosphate</text>
        <dbReference type="Rhea" id="RHEA:18349"/>
        <dbReference type="Rhea" id="RHEA-COMP:9710"/>
        <dbReference type="Rhea" id="RHEA-COMP:9711"/>
        <dbReference type="ChEBI" id="CHEBI:29991"/>
        <dbReference type="ChEBI" id="CHEBI:30616"/>
        <dbReference type="ChEBI" id="CHEBI:33019"/>
        <dbReference type="ChEBI" id="CHEBI:78442"/>
        <dbReference type="ChEBI" id="CHEBI:78516"/>
        <dbReference type="ChEBI" id="CHEBI:456215"/>
        <dbReference type="EC" id="6.1.1.23"/>
    </reaction>
</comment>
<protein>
    <recommendedName>
        <fullName evidence="7">Aspartate--tRNA(Asp/Asn) ligase</fullName>
        <ecNumber evidence="7">6.1.1.23</ecNumber>
    </recommendedName>
    <alternativeName>
        <fullName evidence="7">Aspartyl-tRNA synthetase</fullName>
        <shortName evidence="7">AspRS</shortName>
    </alternativeName>
    <alternativeName>
        <fullName evidence="7">Non-discriminating aspartyl-tRNA synthetase</fullName>
        <shortName evidence="7">ND-AspRS</shortName>
    </alternativeName>
</protein>
<evidence type="ECO:0000259" key="8">
    <source>
        <dbReference type="PROSITE" id="PS50862"/>
    </source>
</evidence>
<dbReference type="NCBIfam" id="TIGR00459">
    <property type="entry name" value="aspS_bact"/>
    <property type="match status" value="1"/>
</dbReference>
<dbReference type="HOGENOM" id="CLU_014330_3_2_11"/>
<dbReference type="CDD" id="cd00777">
    <property type="entry name" value="AspRS_core"/>
    <property type="match status" value="1"/>
</dbReference>
<comment type="function">
    <text evidence="7">Aspartyl-tRNA synthetase with relaxed tRNA specificity since it is able to aspartylate not only its cognate tRNA(Asp) but also tRNA(Asn). Reaction proceeds in two steps: L-aspartate is first activated by ATP to form Asp-AMP and then transferred to the acceptor end of tRNA(Asp/Asn).</text>
</comment>
<sequence length="596" mass="64800">MRTPRANGYRDAWAGELTAARAGQPARVAGWVHRRRDHGGLIFIDLRDRSGIVQLVFHPDQAPAAHRAAHALRSEHVLSAVGEVVRREDGNVNPNLPTGEIELNVAELTVLATSETPPFPIDEDGPVDELLRLRHRTLDLRRAPLQEALKLRHQVVHTMRNVLTERDFMEIETPILTRSTPEGARDYLVPARIEPGAFYALPQSPQLFKQLLMIGGYERYYQIARCFRDEDTRADRQPEFTQLDLELSFVDEDDVIETMESVMGAIFSATDFPVAPPAWPRMSYDEALLRFGSDRPDTRFGLEISELGSLFAGTEFKVFAGALAAGGVVRGLNAGARELPRRELDALTELARQHGAKGLVWAFVQEDGTWRSPVAKALSAEEIAAVTGALEASPGDLLLIVADSAAVAAQSLGALRLDLAERFSLVPEDRHDILWIVDFPMFEPTDNGGWTAVHHPFTAPVGDLDGDPGALRGRGYDLVLDGSEIGGGSIRTNTPEVQQKVFEILGLSAEDAQARFGFLLDAFRYGAPPHGGIAMGVDRIVTLLAGRDSIRDVIAFPKAATGADPLTGAPAPVDAAQLRELGVRVPVRPAAPAPAG</sequence>
<evidence type="ECO:0000256" key="1">
    <source>
        <dbReference type="ARBA" id="ARBA00006303"/>
    </source>
</evidence>
<dbReference type="PRINTS" id="PR01042">
    <property type="entry name" value="TRNASYNTHASP"/>
</dbReference>
<dbReference type="STRING" id="469383.Cwoe_3016"/>
<dbReference type="HAMAP" id="MF_00044">
    <property type="entry name" value="Asp_tRNA_synth_type1"/>
    <property type="match status" value="1"/>
</dbReference>
<proteinExistence type="inferred from homology"/>
<feature type="binding site" evidence="7">
    <location>
        <position position="228"/>
    </location>
    <ligand>
        <name>L-aspartate</name>
        <dbReference type="ChEBI" id="CHEBI:29991"/>
    </ligand>
</feature>
<dbReference type="InterPro" id="IPR029351">
    <property type="entry name" value="GAD_dom"/>
</dbReference>
<name>D3FCS3_CONWI</name>
<dbReference type="InterPro" id="IPR045864">
    <property type="entry name" value="aa-tRNA-synth_II/BPL/LPL"/>
</dbReference>
<dbReference type="OrthoDB" id="9802326at2"/>
<keyword evidence="5 7" id="KW-0648">Protein biosynthesis</keyword>
<dbReference type="Pfam" id="PF02938">
    <property type="entry name" value="GAD"/>
    <property type="match status" value="1"/>
</dbReference>
<dbReference type="PROSITE" id="PS50862">
    <property type="entry name" value="AA_TRNA_LIGASE_II"/>
    <property type="match status" value="1"/>
</dbReference>
<dbReference type="GO" id="GO:0003676">
    <property type="term" value="F:nucleic acid binding"/>
    <property type="evidence" value="ECO:0007669"/>
    <property type="project" value="InterPro"/>
</dbReference>
<dbReference type="Gene3D" id="2.40.50.140">
    <property type="entry name" value="Nucleic acid-binding proteins"/>
    <property type="match status" value="1"/>
</dbReference>
<dbReference type="GO" id="GO:0005524">
    <property type="term" value="F:ATP binding"/>
    <property type="evidence" value="ECO:0007669"/>
    <property type="project" value="UniProtKB-UniRule"/>
</dbReference>
<evidence type="ECO:0000256" key="2">
    <source>
        <dbReference type="ARBA" id="ARBA00022598"/>
    </source>
</evidence>
<dbReference type="KEGG" id="cwo:Cwoe_3016"/>
<dbReference type="AlphaFoldDB" id="D3FCS3"/>
<dbReference type="SUPFAM" id="SSF50249">
    <property type="entry name" value="Nucleic acid-binding proteins"/>
    <property type="match status" value="1"/>
</dbReference>
<feature type="binding site" evidence="7">
    <location>
        <begin position="228"/>
        <end position="230"/>
    </location>
    <ligand>
        <name>ATP</name>
        <dbReference type="ChEBI" id="CHEBI:30616"/>
    </ligand>
</feature>
<dbReference type="GO" id="GO:0005737">
    <property type="term" value="C:cytoplasm"/>
    <property type="evidence" value="ECO:0007669"/>
    <property type="project" value="UniProtKB-SubCell"/>
</dbReference>
<organism evidence="9 10">
    <name type="scientific">Conexibacter woesei (strain DSM 14684 / CCUG 47730 / CIP 108061 / JCM 11494 / NBRC 100937 / ID131577)</name>
    <dbReference type="NCBI Taxonomy" id="469383"/>
    <lineage>
        <taxon>Bacteria</taxon>
        <taxon>Bacillati</taxon>
        <taxon>Actinomycetota</taxon>
        <taxon>Thermoleophilia</taxon>
        <taxon>Solirubrobacterales</taxon>
        <taxon>Conexibacteraceae</taxon>
        <taxon>Conexibacter</taxon>
    </lineage>
</organism>
<dbReference type="Gene3D" id="3.30.930.10">
    <property type="entry name" value="Bira Bifunctional Protein, Domain 2"/>
    <property type="match status" value="1"/>
</dbReference>
<feature type="binding site" evidence="7">
    <location>
        <position position="237"/>
    </location>
    <ligand>
        <name>ATP</name>
        <dbReference type="ChEBI" id="CHEBI:30616"/>
    </ligand>
</feature>